<dbReference type="InterPro" id="IPR053134">
    <property type="entry name" value="RNA-dir_DNA_polymerase"/>
</dbReference>
<dbReference type="AlphaFoldDB" id="A0AA38FL16"/>
<organism evidence="1 2">
    <name type="scientific">Taxus chinensis</name>
    <name type="common">Chinese yew</name>
    <name type="synonym">Taxus wallichiana var. chinensis</name>
    <dbReference type="NCBI Taxonomy" id="29808"/>
    <lineage>
        <taxon>Eukaryota</taxon>
        <taxon>Viridiplantae</taxon>
        <taxon>Streptophyta</taxon>
        <taxon>Embryophyta</taxon>
        <taxon>Tracheophyta</taxon>
        <taxon>Spermatophyta</taxon>
        <taxon>Pinopsida</taxon>
        <taxon>Pinidae</taxon>
        <taxon>Conifers II</taxon>
        <taxon>Cupressales</taxon>
        <taxon>Taxaceae</taxon>
        <taxon>Taxus</taxon>
    </lineage>
</organism>
<gene>
    <name evidence="1" type="ORF">KI387_009992</name>
</gene>
<dbReference type="InterPro" id="IPR043502">
    <property type="entry name" value="DNA/RNA_pol_sf"/>
</dbReference>
<proteinExistence type="predicted"/>
<evidence type="ECO:0000313" key="1">
    <source>
        <dbReference type="EMBL" id="KAH9305588.1"/>
    </source>
</evidence>
<name>A0AA38FL16_TAXCH</name>
<comment type="caution">
    <text evidence="1">The sequence shown here is derived from an EMBL/GenBank/DDBJ whole genome shotgun (WGS) entry which is preliminary data.</text>
</comment>
<accession>A0AA38FL16</accession>
<reference evidence="1 2" key="1">
    <citation type="journal article" date="2021" name="Nat. Plants">
        <title>The Taxus genome provides insights into paclitaxel biosynthesis.</title>
        <authorList>
            <person name="Xiong X."/>
            <person name="Gou J."/>
            <person name="Liao Q."/>
            <person name="Li Y."/>
            <person name="Zhou Q."/>
            <person name="Bi G."/>
            <person name="Li C."/>
            <person name="Du R."/>
            <person name="Wang X."/>
            <person name="Sun T."/>
            <person name="Guo L."/>
            <person name="Liang H."/>
            <person name="Lu P."/>
            <person name="Wu Y."/>
            <person name="Zhang Z."/>
            <person name="Ro D.K."/>
            <person name="Shang Y."/>
            <person name="Huang S."/>
            <person name="Yan J."/>
        </authorList>
    </citation>
    <scope>NUCLEOTIDE SEQUENCE [LARGE SCALE GENOMIC DNA]</scope>
    <source>
        <strain evidence="1">Ta-2019</strain>
    </source>
</reference>
<evidence type="ECO:0000313" key="2">
    <source>
        <dbReference type="Proteomes" id="UP000824469"/>
    </source>
</evidence>
<dbReference type="EMBL" id="JAHRHJ020000008">
    <property type="protein sequence ID" value="KAH9305588.1"/>
    <property type="molecule type" value="Genomic_DNA"/>
</dbReference>
<keyword evidence="2" id="KW-1185">Reference proteome</keyword>
<dbReference type="SUPFAM" id="SSF56672">
    <property type="entry name" value="DNA/RNA polymerases"/>
    <property type="match status" value="1"/>
</dbReference>
<feature type="non-terminal residue" evidence="1">
    <location>
        <position position="83"/>
    </location>
</feature>
<dbReference type="PANTHER" id="PTHR24559:SF439">
    <property type="entry name" value="RETROTRANSPOSON, UNCLASSIFIED-LIKE PROTEIN"/>
    <property type="match status" value="1"/>
</dbReference>
<protein>
    <submittedName>
        <fullName evidence="1">Uncharacterized protein</fullName>
    </submittedName>
</protein>
<dbReference type="PANTHER" id="PTHR24559">
    <property type="entry name" value="TRANSPOSON TY3-I GAG-POL POLYPROTEIN"/>
    <property type="match status" value="1"/>
</dbReference>
<dbReference type="Gene3D" id="3.10.10.10">
    <property type="entry name" value="HIV Type 1 Reverse Transcriptase, subunit A, domain 1"/>
    <property type="match status" value="1"/>
</dbReference>
<dbReference type="Proteomes" id="UP000824469">
    <property type="component" value="Unassembled WGS sequence"/>
</dbReference>
<sequence>MKPKISLLLKEELEKLLVVNFIKPIDYSDWISNKVPIQKKPVGIRICTNFCNINKSCPKDDFPLPNIDMMIDSTTGYEISLMD</sequence>